<accession>A0ABW0LCN1</accession>
<comment type="caution">
    <text evidence="1">The sequence shown here is derived from an EMBL/GenBank/DDBJ whole genome shotgun (WGS) entry which is preliminary data.</text>
</comment>
<dbReference type="SUPFAM" id="SSF48230">
    <property type="entry name" value="Chondroitin AC/alginate lyase"/>
    <property type="match status" value="1"/>
</dbReference>
<dbReference type="RefSeq" id="WP_382347162.1">
    <property type="nucleotide sequence ID" value="NZ_JBHSMC010000001.1"/>
</dbReference>
<proteinExistence type="predicted"/>
<dbReference type="Gene3D" id="1.50.10.100">
    <property type="entry name" value="Chondroitin AC/alginate lyase"/>
    <property type="match status" value="1"/>
</dbReference>
<name>A0ABW0LCN1_9BACI</name>
<dbReference type="InterPro" id="IPR008929">
    <property type="entry name" value="Chondroitin_lyas"/>
</dbReference>
<dbReference type="PANTHER" id="PTHR38045">
    <property type="entry name" value="CHROMOSOME 1, WHOLE GENOME SHOTGUN SEQUENCE"/>
    <property type="match status" value="1"/>
</dbReference>
<reference evidence="2" key="1">
    <citation type="journal article" date="2019" name="Int. J. Syst. Evol. Microbiol.">
        <title>The Global Catalogue of Microorganisms (GCM) 10K type strain sequencing project: providing services to taxonomists for standard genome sequencing and annotation.</title>
        <authorList>
            <consortium name="The Broad Institute Genomics Platform"/>
            <consortium name="The Broad Institute Genome Sequencing Center for Infectious Disease"/>
            <person name="Wu L."/>
            <person name="Ma J."/>
        </authorList>
    </citation>
    <scope>NUCLEOTIDE SEQUENCE [LARGE SCALE GENOMIC DNA]</scope>
    <source>
        <strain evidence="2">CGMCC 1.12237</strain>
    </source>
</reference>
<evidence type="ECO:0008006" key="3">
    <source>
        <dbReference type="Google" id="ProtNLM"/>
    </source>
</evidence>
<evidence type="ECO:0000313" key="2">
    <source>
        <dbReference type="Proteomes" id="UP001596147"/>
    </source>
</evidence>
<protein>
    <recommendedName>
        <fullName evidence="3">Heparinase II/III-like protein</fullName>
    </recommendedName>
</protein>
<dbReference type="Gene3D" id="2.70.98.70">
    <property type="match status" value="1"/>
</dbReference>
<dbReference type="Proteomes" id="UP001596147">
    <property type="component" value="Unassembled WGS sequence"/>
</dbReference>
<evidence type="ECO:0000313" key="1">
    <source>
        <dbReference type="EMBL" id="MFC5463544.1"/>
    </source>
</evidence>
<sequence length="598" mass="70169">MNKTDIKRLLINKECLFPTGRLVTWKKNLSSSSILQAMVEEIKEESIRLLSEPIPELSYSLFNIFEQTGERLQYERAYFEKRRRLNTFAIMVWIDSENKEYREQLHNIIWSICNEYTWCLPAHFSYDKKTSYSLYSQQNEEVVIDLFAAETGFALAEILQLIGEHLDPLIKKRVYQELYKRIFWPFQQQTFGWETATHNWAAVCASSIGAAAIHLLQDHEELSSILERVLVTMDYYLEGFQEDGTCLEGYGYWEYGFGFFVYFADLLKKKTNDTINLFTSEKVHQIALFQQKTFLHKNKLANFSDAVPSKNIFIGLSHYLNTIYDDVEIPENELRAHYTEDHCSRWAPVIRNLLWYRKEAKGSPWKDTTFFMEKSAWILSRKNGHAFATKGGNNEEPHNHNDVGHFMLLADDEVFLQDLGSGMYTKDYFGARRYSYVTNGSQGHSVPIINGQYQKAGEKFSATILDVQIEQDVDQFSLDMSKAYKLTELNKFTRTFTWEKSVKPTLKLEDTYSFHHQPESIVERFITPIFEISKHEYGITLLGKRTLKINYDKNKLNLNIKKLNYLNHFGEKEYFFALDFTIINPAKFCEAQFVFQFE</sequence>
<organism evidence="1 2">
    <name type="scientific">Lederbergia graminis</name>
    <dbReference type="NCBI Taxonomy" id="735518"/>
    <lineage>
        <taxon>Bacteria</taxon>
        <taxon>Bacillati</taxon>
        <taxon>Bacillota</taxon>
        <taxon>Bacilli</taxon>
        <taxon>Bacillales</taxon>
        <taxon>Bacillaceae</taxon>
        <taxon>Lederbergia</taxon>
    </lineage>
</organism>
<gene>
    <name evidence="1" type="ORF">ACFPM4_02120</name>
</gene>
<dbReference type="EMBL" id="JBHSMC010000001">
    <property type="protein sequence ID" value="MFC5463544.1"/>
    <property type="molecule type" value="Genomic_DNA"/>
</dbReference>
<dbReference type="PANTHER" id="PTHR38045:SF1">
    <property type="entry name" value="HEPARINASE II_III-LIKE PROTEIN"/>
    <property type="match status" value="1"/>
</dbReference>
<keyword evidence="2" id="KW-1185">Reference proteome</keyword>